<evidence type="ECO:0000256" key="5">
    <source>
        <dbReference type="ARBA" id="ARBA00022490"/>
    </source>
</evidence>
<dbReference type="Proteomes" id="UP000265160">
    <property type="component" value="LG15"/>
</dbReference>
<keyword evidence="6" id="KW-0967">Endosome</keyword>
<evidence type="ECO:0000256" key="6">
    <source>
        <dbReference type="ARBA" id="ARBA00022753"/>
    </source>
</evidence>
<keyword evidence="5" id="KW-0963">Cytoplasm</keyword>
<evidence type="ECO:0000256" key="3">
    <source>
        <dbReference type="ARBA" id="ARBA00007895"/>
    </source>
</evidence>
<dbReference type="GeneTree" id="ENSGT00390000011342"/>
<organism evidence="11 12">
    <name type="scientific">Maylandia zebra</name>
    <name type="common">zebra mbuna</name>
    <dbReference type="NCBI Taxonomy" id="106582"/>
    <lineage>
        <taxon>Eukaryota</taxon>
        <taxon>Metazoa</taxon>
        <taxon>Chordata</taxon>
        <taxon>Craniata</taxon>
        <taxon>Vertebrata</taxon>
        <taxon>Euteleostomi</taxon>
        <taxon>Actinopterygii</taxon>
        <taxon>Neopterygii</taxon>
        <taxon>Teleostei</taxon>
        <taxon>Neoteleostei</taxon>
        <taxon>Acanthomorphata</taxon>
        <taxon>Ovalentaria</taxon>
        <taxon>Cichlomorphae</taxon>
        <taxon>Cichliformes</taxon>
        <taxon>Cichlidae</taxon>
        <taxon>African cichlids</taxon>
        <taxon>Pseudocrenilabrinae</taxon>
        <taxon>Haplochromini</taxon>
        <taxon>Maylandia</taxon>
        <taxon>Maylandia zebra complex</taxon>
    </lineage>
</organism>
<dbReference type="Ensembl" id="ENSMZET00005019355.1">
    <property type="protein sequence ID" value="ENSMZEP00005018753.1"/>
    <property type="gene ID" value="ENSMZEG00005014056.1"/>
</dbReference>
<reference evidence="11" key="3">
    <citation type="submission" date="2025-09" db="UniProtKB">
        <authorList>
            <consortium name="Ensembl"/>
        </authorList>
    </citation>
    <scope>IDENTIFICATION</scope>
</reference>
<evidence type="ECO:0000259" key="10">
    <source>
        <dbReference type="Pfam" id="PF18097"/>
    </source>
</evidence>
<evidence type="ECO:0000259" key="9">
    <source>
        <dbReference type="Pfam" id="PF04652"/>
    </source>
</evidence>
<evidence type="ECO:0000256" key="4">
    <source>
        <dbReference type="ARBA" id="ARBA00022448"/>
    </source>
</evidence>
<name>A0A3P9C903_9CICH</name>
<sequence>MALPVQFRIIQHHLRTAQEHEKRDPVVTYYCRLYAMQTGMKLDSKTPECRKFLVKLMDQLETMKKELSDNESISQEVVGNAHIENYALKLFLYADNEDRAGRFHNCGKIYLPVSVITSLMCVYSRLHQNIQHRKYARWKATYIHNCLKNGETPQPGPIGMGEDEEAGPAPGIGFASGPGSAPSGPPTTNYNNIHIPPGAHAPANTPAELPPPTGTTEVGSVKPVPMPRSVPTVDPTLLSAQQQGGIQLSPEDFTKAQKYCKYAGSALQYEDVGTAIQNLQKALKLLTTGKE</sequence>
<feature type="domain" description="Vta1/callose synthase N-terminal" evidence="9">
    <location>
        <begin position="10"/>
        <end position="149"/>
    </location>
</feature>
<proteinExistence type="inferred from homology"/>
<keyword evidence="12" id="KW-1185">Reference proteome</keyword>
<dbReference type="Gene3D" id="1.25.40.270">
    <property type="entry name" value="Vacuolar protein sorting-associated protein vta1"/>
    <property type="match status" value="1"/>
</dbReference>
<dbReference type="Pfam" id="PF04652">
    <property type="entry name" value="Vta1"/>
    <property type="match status" value="1"/>
</dbReference>
<protein>
    <submittedName>
        <fullName evidence="11">Vesicle (multivesicular body) trafficking 1</fullName>
    </submittedName>
</protein>
<keyword evidence="4" id="KW-0813">Transport</keyword>
<comment type="similarity">
    <text evidence="3">Belongs to the VTA1 family.</text>
</comment>
<evidence type="ECO:0000256" key="7">
    <source>
        <dbReference type="ARBA" id="ARBA00022927"/>
    </source>
</evidence>
<dbReference type="InterPro" id="IPR023175">
    <property type="entry name" value="Vta1/CALS_N_sf"/>
</dbReference>
<evidence type="ECO:0000313" key="11">
    <source>
        <dbReference type="Ensembl" id="ENSMZEP00005018753.1"/>
    </source>
</evidence>
<dbReference type="InterPro" id="IPR041212">
    <property type="entry name" value="Vta1_C"/>
</dbReference>
<dbReference type="Pfam" id="PF18097">
    <property type="entry name" value="Vta1_C"/>
    <property type="match status" value="1"/>
</dbReference>
<accession>A0A3P9C903</accession>
<dbReference type="GO" id="GO:0005771">
    <property type="term" value="C:multivesicular body"/>
    <property type="evidence" value="ECO:0007669"/>
    <property type="project" value="TreeGrafter"/>
</dbReference>
<dbReference type="AlphaFoldDB" id="A0A3P9C903"/>
<keyword evidence="7" id="KW-0653">Protein transport</keyword>
<dbReference type="InterPro" id="IPR039431">
    <property type="entry name" value="Vta1/CALS_N"/>
</dbReference>
<dbReference type="InterPro" id="IPR044538">
    <property type="entry name" value="Vta1-like"/>
</dbReference>
<evidence type="ECO:0000313" key="12">
    <source>
        <dbReference type="Proteomes" id="UP000265160"/>
    </source>
</evidence>
<dbReference type="GO" id="GO:0015031">
    <property type="term" value="P:protein transport"/>
    <property type="evidence" value="ECO:0007669"/>
    <property type="project" value="UniProtKB-KW"/>
</dbReference>
<reference evidence="11 12" key="1">
    <citation type="journal article" date="2014" name="Nature">
        <title>The genomic substrate for adaptive radiation in African cichlid fish.</title>
        <authorList>
            <person name="Brawand D."/>
            <person name="Wagner C.E."/>
            <person name="Li Y.I."/>
            <person name="Malinsky M."/>
            <person name="Keller I."/>
            <person name="Fan S."/>
            <person name="Simakov O."/>
            <person name="Ng A.Y."/>
            <person name="Lim Z.W."/>
            <person name="Bezault E."/>
            <person name="Turner-Maier J."/>
            <person name="Johnson J."/>
            <person name="Alcazar R."/>
            <person name="Noh H.J."/>
            <person name="Russell P."/>
            <person name="Aken B."/>
            <person name="Alfoldi J."/>
            <person name="Amemiya C."/>
            <person name="Azzouzi N."/>
            <person name="Baroiller J.F."/>
            <person name="Barloy-Hubler F."/>
            <person name="Berlin A."/>
            <person name="Bloomquist R."/>
            <person name="Carleton K.L."/>
            <person name="Conte M.A."/>
            <person name="D'Cotta H."/>
            <person name="Eshel O."/>
            <person name="Gaffney L."/>
            <person name="Galibert F."/>
            <person name="Gante H.F."/>
            <person name="Gnerre S."/>
            <person name="Greuter L."/>
            <person name="Guyon R."/>
            <person name="Haddad N.S."/>
            <person name="Haerty W."/>
            <person name="Harris R.M."/>
            <person name="Hofmann H.A."/>
            <person name="Hourlier T."/>
            <person name="Hulata G."/>
            <person name="Jaffe D.B."/>
            <person name="Lara M."/>
            <person name="Lee A.P."/>
            <person name="MacCallum I."/>
            <person name="Mwaiko S."/>
            <person name="Nikaido M."/>
            <person name="Nishihara H."/>
            <person name="Ozouf-Costaz C."/>
            <person name="Penman D.J."/>
            <person name="Przybylski D."/>
            <person name="Rakotomanga M."/>
            <person name="Renn S.C.P."/>
            <person name="Ribeiro F.J."/>
            <person name="Ron M."/>
            <person name="Salzburger W."/>
            <person name="Sanchez-Pulido L."/>
            <person name="Santos M.E."/>
            <person name="Searle S."/>
            <person name="Sharpe T."/>
            <person name="Swofford R."/>
            <person name="Tan F.J."/>
            <person name="Williams L."/>
            <person name="Young S."/>
            <person name="Yin S."/>
            <person name="Okada N."/>
            <person name="Kocher T.D."/>
            <person name="Miska E.A."/>
            <person name="Lander E.S."/>
            <person name="Venkatesh B."/>
            <person name="Fernald R.D."/>
            <person name="Meyer A."/>
            <person name="Ponting C.P."/>
            <person name="Streelman J.T."/>
            <person name="Lindblad-Toh K."/>
            <person name="Seehausen O."/>
            <person name="Di Palma F."/>
        </authorList>
    </citation>
    <scope>NUCLEOTIDE SEQUENCE</scope>
</reference>
<dbReference type="PANTHER" id="PTHR46009:SF1">
    <property type="entry name" value="VACUOLAR PROTEIN SORTING-ASSOCIATED PROTEIN VTA1 HOMOLOG"/>
    <property type="match status" value="1"/>
</dbReference>
<dbReference type="FunFam" id="1.20.5.420:FF:000001">
    <property type="entry name" value="Vacuolar protein sorting-associated protein VTA1 homolog"/>
    <property type="match status" value="1"/>
</dbReference>
<feature type="domain" description="Vta1 C-terminal" evidence="10">
    <location>
        <begin position="250"/>
        <end position="287"/>
    </location>
</feature>
<evidence type="ECO:0000256" key="2">
    <source>
        <dbReference type="ARBA" id="ARBA00004496"/>
    </source>
</evidence>
<dbReference type="PANTHER" id="PTHR46009">
    <property type="entry name" value="VACUOLAR PROTEIN SORTING-ASSOCIATED PROTEIN VTA1 HOMOLOG"/>
    <property type="match status" value="1"/>
</dbReference>
<dbReference type="GO" id="GO:0010008">
    <property type="term" value="C:endosome membrane"/>
    <property type="evidence" value="ECO:0007669"/>
    <property type="project" value="UniProtKB-SubCell"/>
</dbReference>
<keyword evidence="8" id="KW-0472">Membrane</keyword>
<comment type="subcellular location">
    <subcellularLocation>
        <location evidence="2">Cytoplasm</location>
    </subcellularLocation>
    <subcellularLocation>
        <location evidence="1">Endosome membrane</location>
        <topology evidence="1">Peripheral membrane protein</topology>
    </subcellularLocation>
</comment>
<dbReference type="GO" id="GO:0032511">
    <property type="term" value="P:late endosome to vacuole transport via multivesicular body sorting pathway"/>
    <property type="evidence" value="ECO:0007669"/>
    <property type="project" value="InterPro"/>
</dbReference>
<reference evidence="11" key="2">
    <citation type="submission" date="2025-08" db="UniProtKB">
        <authorList>
            <consortium name="Ensembl"/>
        </authorList>
    </citation>
    <scope>IDENTIFICATION</scope>
</reference>
<evidence type="ECO:0000256" key="1">
    <source>
        <dbReference type="ARBA" id="ARBA00004481"/>
    </source>
</evidence>
<dbReference type="Gene3D" id="1.20.5.420">
    <property type="entry name" value="Immunoglobulin FC, subunit C"/>
    <property type="match status" value="1"/>
</dbReference>
<evidence type="ECO:0000256" key="8">
    <source>
        <dbReference type="ARBA" id="ARBA00023136"/>
    </source>
</evidence>